<evidence type="ECO:0000256" key="5">
    <source>
        <dbReference type="PROSITE-ProRule" id="PRU01248"/>
    </source>
</evidence>
<evidence type="ECO:0000259" key="7">
    <source>
        <dbReference type="PROSITE" id="PS51898"/>
    </source>
</evidence>
<evidence type="ECO:0000256" key="3">
    <source>
        <dbReference type="ARBA" id="ARBA00023125"/>
    </source>
</evidence>
<dbReference type="InterPro" id="IPR050090">
    <property type="entry name" value="Tyrosine_recombinase_XerCD"/>
</dbReference>
<feature type="region of interest" description="Disordered" evidence="6">
    <location>
        <begin position="1"/>
        <end position="28"/>
    </location>
</feature>
<gene>
    <name evidence="9" type="ORF">IXB50_10735</name>
</gene>
<dbReference type="Pfam" id="PF13495">
    <property type="entry name" value="Phage_int_SAM_4"/>
    <property type="match status" value="1"/>
</dbReference>
<dbReference type="AlphaFoldDB" id="A0A947GJE8"/>
<keyword evidence="2" id="KW-0229">DNA integration</keyword>
<dbReference type="GO" id="GO:0006310">
    <property type="term" value="P:DNA recombination"/>
    <property type="evidence" value="ECO:0007669"/>
    <property type="project" value="UniProtKB-KW"/>
</dbReference>
<evidence type="ECO:0000313" key="10">
    <source>
        <dbReference type="Proteomes" id="UP000717364"/>
    </source>
</evidence>
<evidence type="ECO:0000313" key="9">
    <source>
        <dbReference type="EMBL" id="MBT9315898.1"/>
    </source>
</evidence>
<keyword evidence="3 5" id="KW-0238">DNA-binding</keyword>
<dbReference type="PROSITE" id="PS51900">
    <property type="entry name" value="CB"/>
    <property type="match status" value="1"/>
</dbReference>
<keyword evidence="4" id="KW-0233">DNA recombination</keyword>
<comment type="similarity">
    <text evidence="1">Belongs to the 'phage' integrase family.</text>
</comment>
<sequence>MANSDPQPTFIEFQDGKPQLKGPVVPQATSEPDWMDRFLEDRELRPSTKKTYTRQLRQFQRWLAGKGWPDVTDQDLTRYKTHLKTTPKANSLEKTLSPASINQALASIQSFFKWLTAKRLIQYNPALSLEKVTDAPSQVKDLEVSIIQRLEEVLPFRGERYNRDRAIVELLKHGLRANEVAARNVDDYSDQSIKIQGAKWGSDGVVPLSAQACGALDSYLGWCLSEGFDTSADAPLFISLSNRNRGQRMGYKGIYNCIKDLAELAELDEKIHPHQLRHTFGTQLILEGMNPEFVRRLMRIKSMNVFGRYTKRALELKAKESFYDTLQASESGLFGSVSE</sequence>
<dbReference type="Pfam" id="PF00589">
    <property type="entry name" value="Phage_integrase"/>
    <property type="match status" value="1"/>
</dbReference>
<evidence type="ECO:0000256" key="6">
    <source>
        <dbReference type="SAM" id="MobiDB-lite"/>
    </source>
</evidence>
<reference evidence="9" key="1">
    <citation type="submission" date="2020-11" db="EMBL/GenBank/DDBJ databases">
        <authorList>
            <person name="Konstantinou D."/>
            <person name="Gkelis S."/>
            <person name="Popin R."/>
            <person name="Fewer D."/>
            <person name="Sivonen K."/>
        </authorList>
    </citation>
    <scope>NUCLEOTIDE SEQUENCE</scope>
    <source>
        <strain evidence="9">TAU-MAC 1115</strain>
    </source>
</reference>
<feature type="domain" description="Tyr recombinase" evidence="7">
    <location>
        <begin position="137"/>
        <end position="322"/>
    </location>
</feature>
<dbReference type="EMBL" id="JADOES010000018">
    <property type="protein sequence ID" value="MBT9315898.1"/>
    <property type="molecule type" value="Genomic_DNA"/>
</dbReference>
<proteinExistence type="inferred from homology"/>
<keyword evidence="10" id="KW-1185">Reference proteome</keyword>
<dbReference type="InterPro" id="IPR011010">
    <property type="entry name" value="DNA_brk_join_enz"/>
</dbReference>
<dbReference type="InterPro" id="IPR013762">
    <property type="entry name" value="Integrase-like_cat_sf"/>
</dbReference>
<dbReference type="InterPro" id="IPR002104">
    <property type="entry name" value="Integrase_catalytic"/>
</dbReference>
<reference evidence="9" key="2">
    <citation type="journal article" date="2021" name="Mar. Drugs">
        <title>Genome Reduction and Secondary Metabolism of the Marine Sponge-Associated Cyanobacterium Leptothoe.</title>
        <authorList>
            <person name="Konstantinou D."/>
            <person name="Popin R.V."/>
            <person name="Fewer D.P."/>
            <person name="Sivonen K."/>
            <person name="Gkelis S."/>
        </authorList>
    </citation>
    <scope>NUCLEOTIDE SEQUENCE</scope>
    <source>
        <strain evidence="9">TAU-MAC 1115</strain>
    </source>
</reference>
<protein>
    <submittedName>
        <fullName evidence="9">Tyrosine-type recombinase/integrase</fullName>
    </submittedName>
</protein>
<accession>A0A947GJE8</accession>
<dbReference type="Gene3D" id="1.10.150.130">
    <property type="match status" value="1"/>
</dbReference>
<feature type="domain" description="Core-binding (CB)" evidence="8">
    <location>
        <begin position="29"/>
        <end position="116"/>
    </location>
</feature>
<dbReference type="Proteomes" id="UP000717364">
    <property type="component" value="Unassembled WGS sequence"/>
</dbReference>
<evidence type="ECO:0000256" key="2">
    <source>
        <dbReference type="ARBA" id="ARBA00022908"/>
    </source>
</evidence>
<evidence type="ECO:0000259" key="8">
    <source>
        <dbReference type="PROSITE" id="PS51900"/>
    </source>
</evidence>
<dbReference type="CDD" id="cd00397">
    <property type="entry name" value="DNA_BRE_C"/>
    <property type="match status" value="1"/>
</dbReference>
<dbReference type="PROSITE" id="PS51898">
    <property type="entry name" value="TYR_RECOMBINASE"/>
    <property type="match status" value="1"/>
</dbReference>
<dbReference type="PANTHER" id="PTHR30349">
    <property type="entry name" value="PHAGE INTEGRASE-RELATED"/>
    <property type="match status" value="1"/>
</dbReference>
<dbReference type="GO" id="GO:0003677">
    <property type="term" value="F:DNA binding"/>
    <property type="evidence" value="ECO:0007669"/>
    <property type="project" value="UniProtKB-UniRule"/>
</dbReference>
<evidence type="ECO:0000256" key="1">
    <source>
        <dbReference type="ARBA" id="ARBA00008857"/>
    </source>
</evidence>
<name>A0A947GJE8_9CYAN</name>
<dbReference type="RefSeq" id="WP_215608966.1">
    <property type="nucleotide sequence ID" value="NZ_JADOES010000018.1"/>
</dbReference>
<dbReference type="Gene3D" id="1.10.443.10">
    <property type="entry name" value="Intergrase catalytic core"/>
    <property type="match status" value="1"/>
</dbReference>
<comment type="caution">
    <text evidence="9">The sequence shown here is derived from an EMBL/GenBank/DDBJ whole genome shotgun (WGS) entry which is preliminary data.</text>
</comment>
<dbReference type="GO" id="GO:0015074">
    <property type="term" value="P:DNA integration"/>
    <property type="evidence" value="ECO:0007669"/>
    <property type="project" value="UniProtKB-KW"/>
</dbReference>
<dbReference type="InterPro" id="IPR004107">
    <property type="entry name" value="Integrase_SAM-like_N"/>
</dbReference>
<organism evidence="9 10">
    <name type="scientific">Leptothoe spongobia TAU-MAC 1115</name>
    <dbReference type="NCBI Taxonomy" id="1967444"/>
    <lineage>
        <taxon>Bacteria</taxon>
        <taxon>Bacillati</taxon>
        <taxon>Cyanobacteriota</taxon>
        <taxon>Cyanophyceae</taxon>
        <taxon>Nodosilineales</taxon>
        <taxon>Cymatolegaceae</taxon>
        <taxon>Leptothoe</taxon>
        <taxon>Leptothoe spongobia</taxon>
    </lineage>
</organism>
<dbReference type="SUPFAM" id="SSF56349">
    <property type="entry name" value="DNA breaking-rejoining enzymes"/>
    <property type="match status" value="1"/>
</dbReference>
<dbReference type="InterPro" id="IPR044068">
    <property type="entry name" value="CB"/>
</dbReference>
<evidence type="ECO:0000256" key="4">
    <source>
        <dbReference type="ARBA" id="ARBA00023172"/>
    </source>
</evidence>
<dbReference type="InterPro" id="IPR010998">
    <property type="entry name" value="Integrase_recombinase_N"/>
</dbReference>
<dbReference type="PANTHER" id="PTHR30349:SF41">
    <property type="entry name" value="INTEGRASE_RECOMBINASE PROTEIN MJ0367-RELATED"/>
    <property type="match status" value="1"/>
</dbReference>